<name>A0AA37S4Y6_9GAMM</name>
<proteinExistence type="predicted"/>
<protein>
    <recommendedName>
        <fullName evidence="3">DUF2787 domain-containing protein</fullName>
    </recommendedName>
</protein>
<dbReference type="RefSeq" id="WP_096038217.1">
    <property type="nucleotide sequence ID" value="NZ_BJXY01000057.1"/>
</dbReference>
<accession>A0AA37S4Y6</accession>
<dbReference type="Gene3D" id="3.10.450.430">
    <property type="entry name" value="Protein of unknown function DUF2787"/>
    <property type="match status" value="1"/>
</dbReference>
<gene>
    <name evidence="1" type="ORF">GCM10007914_28120</name>
</gene>
<dbReference type="AlphaFoldDB" id="A0AA37S4Y6"/>
<dbReference type="PANTHER" id="PTHR38978:SF2">
    <property type="entry name" value="DUF2787 DOMAIN-CONTAINING PROTEIN"/>
    <property type="match status" value="1"/>
</dbReference>
<dbReference type="InterPro" id="IPR021248">
    <property type="entry name" value="DUF2787"/>
</dbReference>
<evidence type="ECO:0000313" key="1">
    <source>
        <dbReference type="EMBL" id="GLQ03931.1"/>
    </source>
</evidence>
<sequence>MPVLNKPAITFSPSFLPISNSLHTILNQVLTLYPDSYGAKHITINFRDKSYSAENGGYHPVEIALTKLSDGNYSIIYITDFSYCGNAYPELERDTDFDISNSMVFSRYTGWQNIRLPAMAELYELWEANFVGYVDMEVYDQIQVGFS</sequence>
<comment type="caution">
    <text evidence="1">The sequence shown here is derived from an EMBL/GenBank/DDBJ whole genome shotgun (WGS) entry which is preliminary data.</text>
</comment>
<dbReference type="Proteomes" id="UP001161408">
    <property type="component" value="Unassembled WGS sequence"/>
</dbReference>
<reference evidence="1" key="1">
    <citation type="journal article" date="2014" name="Int. J. Syst. Evol. Microbiol.">
        <title>Complete genome sequence of Corynebacterium casei LMG S-19264T (=DSM 44701T), isolated from a smear-ripened cheese.</title>
        <authorList>
            <consortium name="US DOE Joint Genome Institute (JGI-PGF)"/>
            <person name="Walter F."/>
            <person name="Albersmeier A."/>
            <person name="Kalinowski J."/>
            <person name="Ruckert C."/>
        </authorList>
    </citation>
    <scope>NUCLEOTIDE SEQUENCE</scope>
    <source>
        <strain evidence="1">NBRC 103034</strain>
    </source>
</reference>
<dbReference type="PANTHER" id="PTHR38978">
    <property type="entry name" value="DUF2787 DOMAIN-CONTAINING PROTEIN"/>
    <property type="match status" value="1"/>
</dbReference>
<evidence type="ECO:0000313" key="2">
    <source>
        <dbReference type="Proteomes" id="UP001161408"/>
    </source>
</evidence>
<dbReference type="EMBL" id="BSNE01000019">
    <property type="protein sequence ID" value="GLQ03931.1"/>
    <property type="molecule type" value="Genomic_DNA"/>
</dbReference>
<reference evidence="1" key="2">
    <citation type="submission" date="2023-01" db="EMBL/GenBank/DDBJ databases">
        <title>Draft genome sequence of Pseudoalteromonas tetraodonis strain NBRC 103034.</title>
        <authorList>
            <person name="Sun Q."/>
            <person name="Mori K."/>
        </authorList>
    </citation>
    <scope>NUCLEOTIDE SEQUENCE</scope>
    <source>
        <strain evidence="1">NBRC 103034</strain>
    </source>
</reference>
<keyword evidence="2" id="KW-1185">Reference proteome</keyword>
<evidence type="ECO:0008006" key="3">
    <source>
        <dbReference type="Google" id="ProtNLM"/>
    </source>
</evidence>
<dbReference type="Pfam" id="PF10980">
    <property type="entry name" value="DUF2787"/>
    <property type="match status" value="1"/>
</dbReference>
<organism evidence="1 2">
    <name type="scientific">Pseudoalteromonas tetraodonis GFC</name>
    <dbReference type="NCBI Taxonomy" id="1315271"/>
    <lineage>
        <taxon>Bacteria</taxon>
        <taxon>Pseudomonadati</taxon>
        <taxon>Pseudomonadota</taxon>
        <taxon>Gammaproteobacteria</taxon>
        <taxon>Alteromonadales</taxon>
        <taxon>Pseudoalteromonadaceae</taxon>
        <taxon>Pseudoalteromonas</taxon>
    </lineage>
</organism>